<dbReference type="Pfam" id="PF03372">
    <property type="entry name" value="Exo_endo_phos"/>
    <property type="match status" value="1"/>
</dbReference>
<dbReference type="EMBL" id="AANC01000002">
    <property type="protein sequence ID" value="EAQ50543.1"/>
    <property type="molecule type" value="Genomic_DNA"/>
</dbReference>
<dbReference type="RefSeq" id="WP_009779565.1">
    <property type="nucleotide sequence ID" value="NZ_CH672395.1"/>
</dbReference>
<name>A3XIT3_LEEBM</name>
<dbReference type="InterPro" id="IPR005135">
    <property type="entry name" value="Endo/exonuclease/phosphatase"/>
</dbReference>
<keyword evidence="1" id="KW-0732">Signal</keyword>
<proteinExistence type="predicted"/>
<evidence type="ECO:0000259" key="2">
    <source>
        <dbReference type="Pfam" id="PF03372"/>
    </source>
</evidence>
<dbReference type="PANTHER" id="PTHR12121:SF36">
    <property type="entry name" value="ENDONUCLEASE_EXONUCLEASE_PHOSPHATASE DOMAIN-CONTAINING PROTEIN"/>
    <property type="match status" value="1"/>
</dbReference>
<protein>
    <recommendedName>
        <fullName evidence="2">Endonuclease/exonuclease/phosphatase domain-containing protein</fullName>
    </recommendedName>
</protein>
<accession>A3XIT3</accession>
<dbReference type="Gene3D" id="3.60.10.10">
    <property type="entry name" value="Endonuclease/exonuclease/phosphatase"/>
    <property type="match status" value="1"/>
</dbReference>
<sequence length="285" mass="32018">MRTLVSIAFALLLFSSANAQKSKRELVISSFNIRYNSPDDGINIWEQRKDWLTHSIRFHQADLIGTQEVTHTQLLDMEVLLPNYAHVGIGREGATQGEYSAIFYKKERFEVLDSNTFWLSETPDVVASKGWDAALPRIVTWALFKDKHSGVSFFHFNTHFDHRGKQARIASAALLTQKIKEITGTSPVLLTGDFNSSPKTEAIATLLSSGLKDPYLNLDADQIYGPEYSANGWDATGRTSDSRIDYIFYSGGVQPLTLQILDGQRGERYISDHFPVIAKVELLEN</sequence>
<dbReference type="Proteomes" id="UP000001601">
    <property type="component" value="Unassembled WGS sequence"/>
</dbReference>
<dbReference type="AlphaFoldDB" id="A3XIT3"/>
<feature type="chain" id="PRO_5002663594" description="Endonuclease/exonuclease/phosphatase domain-containing protein" evidence="1">
    <location>
        <begin position="20"/>
        <end position="285"/>
    </location>
</feature>
<evidence type="ECO:0000256" key="1">
    <source>
        <dbReference type="SAM" id="SignalP"/>
    </source>
</evidence>
<feature type="domain" description="Endonuclease/exonuclease/phosphatase" evidence="2">
    <location>
        <begin position="31"/>
        <end position="273"/>
    </location>
</feature>
<dbReference type="PANTHER" id="PTHR12121">
    <property type="entry name" value="CARBON CATABOLITE REPRESSOR PROTEIN 4"/>
    <property type="match status" value="1"/>
</dbReference>
<evidence type="ECO:0000313" key="3">
    <source>
        <dbReference type="EMBL" id="EAQ50543.1"/>
    </source>
</evidence>
<keyword evidence="4" id="KW-1185">Reference proteome</keyword>
<comment type="caution">
    <text evidence="3">The sequence shown here is derived from an EMBL/GenBank/DDBJ whole genome shotgun (WGS) entry which is preliminary data.</text>
</comment>
<reference evidence="3 4" key="1">
    <citation type="journal article" date="2007" name="Nature">
        <title>Light stimulates growth of proteorhodopsin-containing marine Flavobacteria.</title>
        <authorList>
            <person name="Gomez-Consarnau L."/>
            <person name="Gonzalez J.M."/>
            <person name="Coll-Llado M."/>
            <person name="Gourdon P."/>
            <person name="Pascher T."/>
            <person name="Neutze R."/>
            <person name="Pedros-Alio C."/>
            <person name="Pinhassi J."/>
        </authorList>
    </citation>
    <scope>NUCLEOTIDE SEQUENCE [LARGE SCALE GENOMIC DNA]</scope>
    <source>
        <strain evidence="3 4">MED217</strain>
    </source>
</reference>
<dbReference type="CDD" id="cd09083">
    <property type="entry name" value="EEP-1"/>
    <property type="match status" value="1"/>
</dbReference>
<dbReference type="HOGENOM" id="CLU_030508_1_0_10"/>
<dbReference type="OrthoDB" id="9793162at2"/>
<organism evidence="3 4">
    <name type="scientific">Leeuwenhoekiella blandensis (strain CECT 7118 / CCUG 51940 / KCTC 22103 / MED217)</name>
    <name type="common">Flavobacterium sp. (strain MED217)</name>
    <dbReference type="NCBI Taxonomy" id="398720"/>
    <lineage>
        <taxon>Bacteria</taxon>
        <taxon>Pseudomonadati</taxon>
        <taxon>Bacteroidota</taxon>
        <taxon>Flavobacteriia</taxon>
        <taxon>Flavobacteriales</taxon>
        <taxon>Flavobacteriaceae</taxon>
        <taxon>Leeuwenhoekiella</taxon>
    </lineage>
</organism>
<dbReference type="SUPFAM" id="SSF56219">
    <property type="entry name" value="DNase I-like"/>
    <property type="match status" value="1"/>
</dbReference>
<dbReference type="eggNOG" id="COG3568">
    <property type="taxonomic scope" value="Bacteria"/>
</dbReference>
<dbReference type="GO" id="GO:0000175">
    <property type="term" value="F:3'-5'-RNA exonuclease activity"/>
    <property type="evidence" value="ECO:0007669"/>
    <property type="project" value="TreeGrafter"/>
</dbReference>
<dbReference type="InterPro" id="IPR036691">
    <property type="entry name" value="Endo/exonu/phosph_ase_sf"/>
</dbReference>
<dbReference type="InterPro" id="IPR050410">
    <property type="entry name" value="CCR4/nocturin_mRNA_transcr"/>
</dbReference>
<evidence type="ECO:0000313" key="4">
    <source>
        <dbReference type="Proteomes" id="UP000001601"/>
    </source>
</evidence>
<feature type="signal peptide" evidence="1">
    <location>
        <begin position="1"/>
        <end position="19"/>
    </location>
</feature>
<dbReference type="STRING" id="398720.MED217_05907"/>
<gene>
    <name evidence="3" type="ORF">MED217_05907</name>
</gene>